<evidence type="ECO:0000259" key="10">
    <source>
        <dbReference type="SMART" id="SM01002"/>
    </source>
</evidence>
<dbReference type="InterPro" id="IPR008143">
    <property type="entry name" value="Ala_DH/PNT_CS2"/>
</dbReference>
<feature type="binding site" evidence="9">
    <location>
        <position position="198"/>
    </location>
    <ligand>
        <name>NAD(+)</name>
        <dbReference type="ChEBI" id="CHEBI:57540"/>
    </ligand>
</feature>
<evidence type="ECO:0000256" key="4">
    <source>
        <dbReference type="ARBA" id="ARBA00023002"/>
    </source>
</evidence>
<feature type="binding site" evidence="9">
    <location>
        <begin position="239"/>
        <end position="240"/>
    </location>
    <ligand>
        <name>NAD(+)</name>
        <dbReference type="ChEBI" id="CHEBI:57540"/>
    </ligand>
</feature>
<dbReference type="Pfam" id="PF01262">
    <property type="entry name" value="AlaDh_PNT_C"/>
    <property type="match status" value="1"/>
</dbReference>
<organism evidence="12 13">
    <name type="scientific">Desulfotomaculum nigrificans (strain DSM 14880 / VKM B-2319 / CO-1-SRB)</name>
    <name type="common">Desulfotomaculum carboxydivorans</name>
    <dbReference type="NCBI Taxonomy" id="868595"/>
    <lineage>
        <taxon>Bacteria</taxon>
        <taxon>Bacillati</taxon>
        <taxon>Bacillota</taxon>
        <taxon>Clostridia</taxon>
        <taxon>Eubacteriales</taxon>
        <taxon>Desulfotomaculaceae</taxon>
        <taxon>Desulfotomaculum</taxon>
    </lineage>
</organism>
<dbReference type="NCBIfam" id="TIGR00518">
    <property type="entry name" value="alaDH"/>
    <property type="match status" value="1"/>
</dbReference>
<evidence type="ECO:0000256" key="6">
    <source>
        <dbReference type="PIRNR" id="PIRNR000183"/>
    </source>
</evidence>
<dbReference type="GO" id="GO:0000166">
    <property type="term" value="F:nucleotide binding"/>
    <property type="evidence" value="ECO:0007669"/>
    <property type="project" value="UniProtKB-KW"/>
</dbReference>
<sequence length="379" mass="39872">MIIGVPKEIKPNENRVAITPAGVEAMVKAGHKVVIENNAGVGSGITNEDYTRAGAEILATPAEVFSAADMIMKVKEPLPAEYNLFKEGQVLFTYLHLAPEPELTQALLKKKVVGIAYETIQLPNGALPLLSPMSEVAGRMSIQIGAQFLEKHYGGQGILLGGVPGVPPAKAVIIGGGIVGTNAAKMAVGMGADVTILDLNASRLRYLDDIFGGRVKTVMSNSYNIAAAVKEADLLVGCVLIPGARAPKLVTEEMVKTMKPGSVIVDVAIDQGGSIETIDRVTTHAEPTFVKHGVIHYSVANMPGAVARTSTFALTNVTLPYALKLANKGYQQAIKEDLALAKGVNVIDGRVTYKSVAEGLGLPYTPLNQVIEVPVGFQG</sequence>
<comment type="catalytic activity">
    <reaction evidence="6">
        <text>L-alanine + NAD(+) + H2O = pyruvate + NH4(+) + NADH + H(+)</text>
        <dbReference type="Rhea" id="RHEA:18405"/>
        <dbReference type="ChEBI" id="CHEBI:15361"/>
        <dbReference type="ChEBI" id="CHEBI:15377"/>
        <dbReference type="ChEBI" id="CHEBI:15378"/>
        <dbReference type="ChEBI" id="CHEBI:28938"/>
        <dbReference type="ChEBI" id="CHEBI:57540"/>
        <dbReference type="ChEBI" id="CHEBI:57945"/>
        <dbReference type="ChEBI" id="CHEBI:57972"/>
        <dbReference type="EC" id="1.4.1.1"/>
    </reaction>
</comment>
<dbReference type="PANTHER" id="PTHR42795:SF1">
    <property type="entry name" value="ALANINE DEHYDROGENASE"/>
    <property type="match status" value="1"/>
</dbReference>
<feature type="binding site" evidence="9">
    <location>
        <begin position="299"/>
        <end position="302"/>
    </location>
    <ligand>
        <name>NAD(+)</name>
        <dbReference type="ChEBI" id="CHEBI:57540"/>
    </ligand>
</feature>
<dbReference type="HOGENOM" id="CLU_003376_3_0_9"/>
<keyword evidence="5 6" id="KW-0520">NAD</keyword>
<dbReference type="SMART" id="SM01003">
    <property type="entry name" value="AlaDh_PNT_N"/>
    <property type="match status" value="1"/>
</dbReference>
<feature type="active site" description="Proton donor/acceptor" evidence="7">
    <location>
        <position position="270"/>
    </location>
</feature>
<feature type="binding site" evidence="9">
    <location>
        <position position="280"/>
    </location>
    <ligand>
        <name>NAD(+)</name>
        <dbReference type="ChEBI" id="CHEBI:57540"/>
    </ligand>
</feature>
<evidence type="ECO:0000256" key="8">
    <source>
        <dbReference type="PIRSR" id="PIRSR000183-2"/>
    </source>
</evidence>
<dbReference type="InterPro" id="IPR008141">
    <property type="entry name" value="Ala_DH"/>
</dbReference>
<name>F6BA10_DESCC</name>
<dbReference type="STRING" id="868595.Desca_2140"/>
<dbReference type="RefSeq" id="WP_013810567.1">
    <property type="nucleotide sequence ID" value="NC_015565.1"/>
</dbReference>
<dbReference type="SMART" id="SM01002">
    <property type="entry name" value="AlaDh_PNT_C"/>
    <property type="match status" value="1"/>
</dbReference>
<dbReference type="Gene3D" id="3.40.50.720">
    <property type="entry name" value="NAD(P)-binding Rossmann-like Domain"/>
    <property type="match status" value="2"/>
</dbReference>
<evidence type="ECO:0000256" key="2">
    <source>
        <dbReference type="ARBA" id="ARBA00005689"/>
    </source>
</evidence>
<keyword evidence="4 6" id="KW-0560">Oxidoreductase</keyword>
<feature type="binding site" evidence="9">
    <location>
        <begin position="267"/>
        <end position="270"/>
    </location>
    <ligand>
        <name>NAD(+)</name>
        <dbReference type="ChEBI" id="CHEBI:57540"/>
    </ligand>
</feature>
<evidence type="ECO:0000256" key="7">
    <source>
        <dbReference type="PIRSR" id="PIRSR000183-1"/>
    </source>
</evidence>
<evidence type="ECO:0000259" key="11">
    <source>
        <dbReference type="SMART" id="SM01003"/>
    </source>
</evidence>
<reference evidence="12 13" key="1">
    <citation type="submission" date="2011-05" db="EMBL/GenBank/DDBJ databases">
        <title>Complete sequence of Desulfotomaculum carboxydivorans CO-1-SRB.</title>
        <authorList>
            <consortium name="US DOE Joint Genome Institute"/>
            <person name="Lucas S."/>
            <person name="Han J."/>
            <person name="Lapidus A."/>
            <person name="Cheng J.-F."/>
            <person name="Goodwin L."/>
            <person name="Pitluck S."/>
            <person name="Peters L."/>
            <person name="Mikhailova N."/>
            <person name="Lu M."/>
            <person name="Han C."/>
            <person name="Tapia R."/>
            <person name="Land M."/>
            <person name="Hauser L."/>
            <person name="Kyrpides N."/>
            <person name="Ivanova N."/>
            <person name="Pagani I."/>
            <person name="Stams A."/>
            <person name="Plugge C."/>
            <person name="Muyzer G."/>
            <person name="Kuever J."/>
            <person name="Parshina S."/>
            <person name="Ivanova A."/>
            <person name="Nazina T."/>
            <person name="Woyke T."/>
        </authorList>
    </citation>
    <scope>NUCLEOTIDE SEQUENCE [LARGE SCALE GENOMIC DNA]</scope>
    <source>
        <strain evidence="13">DSM 14880 / VKM B-2319 / CO-1-SRB</strain>
    </source>
</reference>
<dbReference type="Proteomes" id="UP000009226">
    <property type="component" value="Chromosome"/>
</dbReference>
<evidence type="ECO:0000313" key="12">
    <source>
        <dbReference type="EMBL" id="AEF94979.1"/>
    </source>
</evidence>
<evidence type="ECO:0000313" key="13">
    <source>
        <dbReference type="Proteomes" id="UP000009226"/>
    </source>
</evidence>
<dbReference type="SUPFAM" id="SSF51735">
    <property type="entry name" value="NAD(P)-binding Rossmann-fold domains"/>
    <property type="match status" value="1"/>
</dbReference>
<dbReference type="AlphaFoldDB" id="F6BA10"/>
<dbReference type="InterPro" id="IPR036291">
    <property type="entry name" value="NAD(P)-bd_dom_sf"/>
</dbReference>
<feature type="binding site" evidence="8">
    <location>
        <position position="15"/>
    </location>
    <ligand>
        <name>substrate</name>
    </ligand>
</feature>
<dbReference type="InterPro" id="IPR007886">
    <property type="entry name" value="AlaDH/PNT_N"/>
</dbReference>
<dbReference type="GO" id="GO:0042853">
    <property type="term" value="P:L-alanine catabolic process"/>
    <property type="evidence" value="ECO:0007669"/>
    <property type="project" value="UniProtKB-UniPathway"/>
</dbReference>
<dbReference type="CDD" id="cd05305">
    <property type="entry name" value="L-AlaDH"/>
    <property type="match status" value="1"/>
</dbReference>
<feature type="binding site" evidence="9">
    <location>
        <position position="220"/>
    </location>
    <ligand>
        <name>NAD(+)</name>
        <dbReference type="ChEBI" id="CHEBI:57540"/>
    </ligand>
</feature>
<keyword evidence="9" id="KW-0547">Nucleotide-binding</keyword>
<evidence type="ECO:0000256" key="1">
    <source>
        <dbReference type="ARBA" id="ARBA00005206"/>
    </source>
</evidence>
<dbReference type="InterPro" id="IPR007698">
    <property type="entry name" value="AlaDH/PNT_NAD(H)-bd"/>
</dbReference>
<dbReference type="Pfam" id="PF05222">
    <property type="entry name" value="AlaDh_PNT_N"/>
    <property type="match status" value="1"/>
</dbReference>
<gene>
    <name evidence="12" type="ordered locus">Desca_2140</name>
</gene>
<feature type="binding site" evidence="8">
    <location>
        <position position="75"/>
    </location>
    <ligand>
        <name>substrate</name>
    </ligand>
</feature>
<evidence type="ECO:0000256" key="9">
    <source>
        <dbReference type="PIRSR" id="PIRSR000183-3"/>
    </source>
</evidence>
<comment type="similarity">
    <text evidence="2 6">Belongs to the AlaDH/PNT family.</text>
</comment>
<feature type="domain" description="Alanine dehydrogenase/pyridine nucleotide transhydrogenase N-terminal" evidence="11">
    <location>
        <begin position="4"/>
        <end position="137"/>
    </location>
</feature>
<dbReference type="GO" id="GO:0000286">
    <property type="term" value="F:alanine dehydrogenase activity"/>
    <property type="evidence" value="ECO:0007669"/>
    <property type="project" value="UniProtKB-UniRule"/>
</dbReference>
<proteinExistence type="inferred from homology"/>
<dbReference type="EC" id="1.4.1.1" evidence="3 6"/>
<dbReference type="SUPFAM" id="SSF52283">
    <property type="entry name" value="Formate/glycerate dehydrogenase catalytic domain-like"/>
    <property type="match status" value="1"/>
</dbReference>
<dbReference type="KEGG" id="dca:Desca_2140"/>
<accession>F6BA10</accession>
<feature type="active site" description="Proton donor/acceptor" evidence="7">
    <location>
        <position position="96"/>
    </location>
</feature>
<evidence type="ECO:0000256" key="5">
    <source>
        <dbReference type="ARBA" id="ARBA00023027"/>
    </source>
</evidence>
<feature type="domain" description="Alanine dehydrogenase/pyridine nucleotide transhydrogenase NAD(H)-binding" evidence="10">
    <location>
        <begin position="149"/>
        <end position="298"/>
    </location>
</feature>
<feature type="binding site" evidence="9">
    <location>
        <position position="203"/>
    </location>
    <ligand>
        <name>NAD(+)</name>
        <dbReference type="ChEBI" id="CHEBI:57540"/>
    </ligand>
</feature>
<dbReference type="GO" id="GO:0005886">
    <property type="term" value="C:plasma membrane"/>
    <property type="evidence" value="ECO:0007669"/>
    <property type="project" value="TreeGrafter"/>
</dbReference>
<keyword evidence="13" id="KW-1185">Reference proteome</keyword>
<protein>
    <recommendedName>
        <fullName evidence="3 6">Alanine dehydrogenase</fullName>
        <ecNumber evidence="3 6">1.4.1.1</ecNumber>
    </recommendedName>
</protein>
<dbReference type="UniPathway" id="UPA00527">
    <property type="reaction ID" value="UER00585"/>
</dbReference>
<dbReference type="EMBL" id="CP002736">
    <property type="protein sequence ID" value="AEF94979.1"/>
    <property type="molecule type" value="Genomic_DNA"/>
</dbReference>
<dbReference type="FunFam" id="3.40.50.720:FF:000049">
    <property type="entry name" value="Alanine dehydrogenase"/>
    <property type="match status" value="1"/>
</dbReference>
<dbReference type="eggNOG" id="COG0686">
    <property type="taxonomic scope" value="Bacteria"/>
</dbReference>
<evidence type="ECO:0000256" key="3">
    <source>
        <dbReference type="ARBA" id="ARBA00012897"/>
    </source>
</evidence>
<comment type="pathway">
    <text evidence="1">Amino-acid degradation; L-alanine degradation via dehydrogenase pathway; NH(3) and pyruvate from L-alanine: step 1/1.</text>
</comment>
<dbReference type="PANTHER" id="PTHR42795">
    <property type="entry name" value="ALANINE DEHYDROGENASE"/>
    <property type="match status" value="1"/>
</dbReference>
<dbReference type="PIRSF" id="PIRSF000183">
    <property type="entry name" value="Alanine_dh"/>
    <property type="match status" value="1"/>
</dbReference>
<dbReference type="PROSITE" id="PS00837">
    <property type="entry name" value="ALADH_PNT_2"/>
    <property type="match status" value="1"/>
</dbReference>
<feature type="binding site" evidence="9">
    <location>
        <position position="134"/>
    </location>
    <ligand>
        <name>NAD(+)</name>
        <dbReference type="ChEBI" id="CHEBI:57540"/>
    </ligand>
</feature>